<reference evidence="9" key="1">
    <citation type="submission" date="2022-11" db="EMBL/GenBank/DDBJ databases">
        <title>Centuries of genome instability and evolution in soft-shell clam transmissible cancer (bioRxiv).</title>
        <authorList>
            <person name="Hart S.F.M."/>
            <person name="Yonemitsu M.A."/>
            <person name="Giersch R.M."/>
            <person name="Beal B.F."/>
            <person name="Arriagada G."/>
            <person name="Davis B.W."/>
            <person name="Ostrander E.A."/>
            <person name="Goff S.P."/>
            <person name="Metzger M.J."/>
        </authorList>
    </citation>
    <scope>NUCLEOTIDE SEQUENCE</scope>
    <source>
        <strain evidence="9">MELC-2E11</strain>
        <tissue evidence="9">Siphon/mantle</tissue>
    </source>
</reference>
<evidence type="ECO:0000256" key="6">
    <source>
        <dbReference type="ARBA" id="ARBA00024193"/>
    </source>
</evidence>
<dbReference type="InterPro" id="IPR018253">
    <property type="entry name" value="DnaJ_domain_CS"/>
</dbReference>
<keyword evidence="2 7" id="KW-0812">Transmembrane</keyword>
<dbReference type="Pfam" id="PF00226">
    <property type="entry name" value="DnaJ"/>
    <property type="match status" value="1"/>
</dbReference>
<proteinExistence type="inferred from homology"/>
<sequence>MHKTEKMKKEASEKFQEIANAYEILKNEDSRNDYDYLLDHPDEFYYNYYRYYKTRTAPKVDVRIVIAVTITVISVVQYYGAWSNYQSAIGYLCKEQKYRLQATNIAKERGLFPVAKKKDGRRSKEEIREEEEAIIKDIVEENLDIRGGYRKPTYQDVLWIQLVFFPYYLLAYIHWYARWIWKFTISRQEYGTEEKLYLIRKYLKLSSNQFDALEEHERDDYMHKELWIKEKFTAWKEKQEAELMSKRAESGRYRMIRRYMKKGGPGQMTFGPE</sequence>
<dbReference type="InterPro" id="IPR036869">
    <property type="entry name" value="J_dom_sf"/>
</dbReference>
<dbReference type="EMBL" id="CP111015">
    <property type="protein sequence ID" value="WAR02776.1"/>
    <property type="molecule type" value="Genomic_DNA"/>
</dbReference>
<feature type="transmembrane region" description="Helical" evidence="7">
    <location>
        <begin position="158"/>
        <end position="177"/>
    </location>
</feature>
<evidence type="ECO:0000256" key="2">
    <source>
        <dbReference type="ARBA" id="ARBA00022692"/>
    </source>
</evidence>
<evidence type="ECO:0000313" key="10">
    <source>
        <dbReference type="Proteomes" id="UP001164746"/>
    </source>
</evidence>
<dbReference type="SUPFAM" id="SSF46565">
    <property type="entry name" value="Chaperone J-domain"/>
    <property type="match status" value="1"/>
</dbReference>
<evidence type="ECO:0000256" key="7">
    <source>
        <dbReference type="SAM" id="Phobius"/>
    </source>
</evidence>
<dbReference type="Proteomes" id="UP001164746">
    <property type="component" value="Chromosome 4"/>
</dbReference>
<keyword evidence="3 7" id="KW-1133">Transmembrane helix</keyword>
<keyword evidence="4 7" id="KW-0472">Membrane</keyword>
<name>A0ABY7E2P0_MYAAR</name>
<feature type="domain" description="J" evidence="8">
    <location>
        <begin position="7"/>
        <end position="35"/>
    </location>
</feature>
<dbReference type="PANTHER" id="PTHR44176:SF1">
    <property type="entry name" value="DNAJ HOMOLOG SUBFAMILY C MEMBER 25"/>
    <property type="match status" value="1"/>
</dbReference>
<gene>
    <name evidence="9" type="ORF">MAR_009334</name>
</gene>
<keyword evidence="10" id="KW-1185">Reference proteome</keyword>
<evidence type="ECO:0000256" key="4">
    <source>
        <dbReference type="ARBA" id="ARBA00023136"/>
    </source>
</evidence>
<evidence type="ECO:0000256" key="3">
    <source>
        <dbReference type="ARBA" id="ARBA00022989"/>
    </source>
</evidence>
<accession>A0ABY7E2P0</accession>
<dbReference type="InterPro" id="IPR044632">
    <property type="entry name" value="DNAJC25-like"/>
</dbReference>
<evidence type="ECO:0000256" key="1">
    <source>
        <dbReference type="ARBA" id="ARBA00004141"/>
    </source>
</evidence>
<dbReference type="PROSITE" id="PS00636">
    <property type="entry name" value="DNAJ_1"/>
    <property type="match status" value="1"/>
</dbReference>
<protein>
    <submittedName>
        <fullName evidence="9">DJC25-like protein</fullName>
    </submittedName>
</protein>
<comment type="similarity">
    <text evidence="6">Belongs to the DNAJC25 family.</text>
</comment>
<evidence type="ECO:0000259" key="8">
    <source>
        <dbReference type="Pfam" id="PF00226"/>
    </source>
</evidence>
<dbReference type="PANTHER" id="PTHR44176">
    <property type="entry name" value="DNAJ HOMOLOG SUBFAMILY C MEMBER 25"/>
    <property type="match status" value="1"/>
</dbReference>
<feature type="transmembrane region" description="Helical" evidence="7">
    <location>
        <begin position="60"/>
        <end position="80"/>
    </location>
</feature>
<organism evidence="9 10">
    <name type="scientific">Mya arenaria</name>
    <name type="common">Soft-shell clam</name>
    <dbReference type="NCBI Taxonomy" id="6604"/>
    <lineage>
        <taxon>Eukaryota</taxon>
        <taxon>Metazoa</taxon>
        <taxon>Spiralia</taxon>
        <taxon>Lophotrochozoa</taxon>
        <taxon>Mollusca</taxon>
        <taxon>Bivalvia</taxon>
        <taxon>Autobranchia</taxon>
        <taxon>Heteroconchia</taxon>
        <taxon>Euheterodonta</taxon>
        <taxon>Imparidentia</taxon>
        <taxon>Neoheterodontei</taxon>
        <taxon>Myida</taxon>
        <taxon>Myoidea</taxon>
        <taxon>Myidae</taxon>
        <taxon>Mya</taxon>
    </lineage>
</organism>
<evidence type="ECO:0000313" key="9">
    <source>
        <dbReference type="EMBL" id="WAR02776.1"/>
    </source>
</evidence>
<evidence type="ECO:0000256" key="5">
    <source>
        <dbReference type="ARBA" id="ARBA00023186"/>
    </source>
</evidence>
<comment type="subcellular location">
    <subcellularLocation>
        <location evidence="1">Membrane</location>
        <topology evidence="1">Multi-pass membrane protein</topology>
    </subcellularLocation>
</comment>
<dbReference type="InterPro" id="IPR001623">
    <property type="entry name" value="DnaJ_domain"/>
</dbReference>
<dbReference type="Gene3D" id="1.10.287.110">
    <property type="entry name" value="DnaJ domain"/>
    <property type="match status" value="1"/>
</dbReference>
<keyword evidence="5" id="KW-0143">Chaperone</keyword>